<evidence type="ECO:0000256" key="3">
    <source>
        <dbReference type="ARBA" id="ARBA00022692"/>
    </source>
</evidence>
<dbReference type="GO" id="GO:0016020">
    <property type="term" value="C:membrane"/>
    <property type="evidence" value="ECO:0007669"/>
    <property type="project" value="UniProtKB-SubCell"/>
</dbReference>
<dbReference type="InterPro" id="IPR036259">
    <property type="entry name" value="MFS_trans_sf"/>
</dbReference>
<dbReference type="FunFam" id="1.20.1250.20:FF:000013">
    <property type="entry name" value="MFS general substrate transporter"/>
    <property type="match status" value="1"/>
</dbReference>
<comment type="subcellular location">
    <subcellularLocation>
        <location evidence="1">Membrane</location>
        <topology evidence="1">Multi-pass membrane protein</topology>
    </subcellularLocation>
</comment>
<dbReference type="PROSITE" id="PS50850">
    <property type="entry name" value="MFS"/>
    <property type="match status" value="1"/>
</dbReference>
<evidence type="ECO:0000313" key="9">
    <source>
        <dbReference type="Proteomes" id="UP001201163"/>
    </source>
</evidence>
<feature type="transmembrane region" description="Helical" evidence="6">
    <location>
        <begin position="48"/>
        <end position="65"/>
    </location>
</feature>
<dbReference type="SUPFAM" id="SSF103473">
    <property type="entry name" value="MFS general substrate transporter"/>
    <property type="match status" value="1"/>
</dbReference>
<keyword evidence="4 6" id="KW-1133">Transmembrane helix</keyword>
<dbReference type="AlphaFoldDB" id="A0AAD4LLG1"/>
<feature type="transmembrane region" description="Helical" evidence="6">
    <location>
        <begin position="211"/>
        <end position="233"/>
    </location>
</feature>
<dbReference type="PANTHER" id="PTHR43791:SF85">
    <property type="entry name" value="TRANSPORTER, PUTATIVE (AFU_ORTHOLOGUE AFUA_6G00710)-RELATED"/>
    <property type="match status" value="1"/>
</dbReference>
<dbReference type="InterPro" id="IPR020846">
    <property type="entry name" value="MFS_dom"/>
</dbReference>
<dbReference type="Pfam" id="PF07690">
    <property type="entry name" value="MFS_1"/>
    <property type="match status" value="1"/>
</dbReference>
<evidence type="ECO:0000256" key="6">
    <source>
        <dbReference type="SAM" id="Phobius"/>
    </source>
</evidence>
<evidence type="ECO:0000313" key="8">
    <source>
        <dbReference type="EMBL" id="KAH8991590.1"/>
    </source>
</evidence>
<dbReference type="Proteomes" id="UP001201163">
    <property type="component" value="Unassembled WGS sequence"/>
</dbReference>
<reference evidence="8" key="1">
    <citation type="submission" date="2022-01" db="EMBL/GenBank/DDBJ databases">
        <title>Comparative genomics reveals a dynamic genome evolution in the ectomycorrhizal milk-cap (Lactarius) mushrooms.</title>
        <authorList>
            <consortium name="DOE Joint Genome Institute"/>
            <person name="Lebreton A."/>
            <person name="Tang N."/>
            <person name="Kuo A."/>
            <person name="LaButti K."/>
            <person name="Drula E."/>
            <person name="Barry K."/>
            <person name="Clum A."/>
            <person name="Lipzen A."/>
            <person name="Mousain D."/>
            <person name="Ng V."/>
            <person name="Wang R."/>
            <person name="Wang X."/>
            <person name="Dai Y."/>
            <person name="Henrissat B."/>
            <person name="Grigoriev I.V."/>
            <person name="Guerin-Laguette A."/>
            <person name="Yu F."/>
            <person name="Martin F.M."/>
        </authorList>
    </citation>
    <scope>NUCLEOTIDE SEQUENCE</scope>
    <source>
        <strain evidence="8">QP</strain>
    </source>
</reference>
<dbReference type="PANTHER" id="PTHR43791">
    <property type="entry name" value="PERMEASE-RELATED"/>
    <property type="match status" value="1"/>
</dbReference>
<keyword evidence="9" id="KW-1185">Reference proteome</keyword>
<evidence type="ECO:0000256" key="1">
    <source>
        <dbReference type="ARBA" id="ARBA00004141"/>
    </source>
</evidence>
<feature type="transmembrane region" description="Helical" evidence="6">
    <location>
        <begin position="411"/>
        <end position="432"/>
    </location>
</feature>
<proteinExistence type="predicted"/>
<feature type="transmembrane region" description="Helical" evidence="6">
    <location>
        <begin position="381"/>
        <end position="399"/>
    </location>
</feature>
<feature type="transmembrane region" description="Helical" evidence="6">
    <location>
        <begin position="288"/>
        <end position="306"/>
    </location>
</feature>
<feature type="domain" description="Major facilitator superfamily (MFS) profile" evidence="7">
    <location>
        <begin position="52"/>
        <end position="470"/>
    </location>
</feature>
<evidence type="ECO:0000256" key="4">
    <source>
        <dbReference type="ARBA" id="ARBA00022989"/>
    </source>
</evidence>
<feature type="transmembrane region" description="Helical" evidence="6">
    <location>
        <begin position="326"/>
        <end position="345"/>
    </location>
</feature>
<keyword evidence="2" id="KW-0813">Transport</keyword>
<feature type="transmembrane region" description="Helical" evidence="6">
    <location>
        <begin position="178"/>
        <end position="199"/>
    </location>
</feature>
<name>A0AAD4LLG1_9AGAM</name>
<evidence type="ECO:0000259" key="7">
    <source>
        <dbReference type="PROSITE" id="PS50850"/>
    </source>
</evidence>
<feature type="transmembrane region" description="Helical" evidence="6">
    <location>
        <begin position="149"/>
        <end position="166"/>
    </location>
</feature>
<comment type="caution">
    <text evidence="8">The sequence shown here is derived from an EMBL/GenBank/DDBJ whole genome shotgun (WGS) entry which is preliminary data.</text>
</comment>
<dbReference type="Gene3D" id="1.20.1250.20">
    <property type="entry name" value="MFS general substrate transporter like domains"/>
    <property type="match status" value="2"/>
</dbReference>
<accession>A0AAD4LLG1</accession>
<feature type="transmembrane region" description="Helical" evidence="6">
    <location>
        <begin position="444"/>
        <end position="463"/>
    </location>
</feature>
<evidence type="ECO:0000256" key="2">
    <source>
        <dbReference type="ARBA" id="ARBA00022448"/>
    </source>
</evidence>
<keyword evidence="5 6" id="KW-0472">Membrane</keyword>
<organism evidence="8 9">
    <name type="scientific">Lactarius akahatsu</name>
    <dbReference type="NCBI Taxonomy" id="416441"/>
    <lineage>
        <taxon>Eukaryota</taxon>
        <taxon>Fungi</taxon>
        <taxon>Dikarya</taxon>
        <taxon>Basidiomycota</taxon>
        <taxon>Agaricomycotina</taxon>
        <taxon>Agaricomycetes</taxon>
        <taxon>Russulales</taxon>
        <taxon>Russulaceae</taxon>
        <taxon>Lactarius</taxon>
    </lineage>
</organism>
<dbReference type="EMBL" id="JAKELL010000026">
    <property type="protein sequence ID" value="KAH8991590.1"/>
    <property type="molecule type" value="Genomic_DNA"/>
</dbReference>
<dbReference type="FunFam" id="1.20.1250.20:FF:000034">
    <property type="entry name" value="MFS general substrate transporter"/>
    <property type="match status" value="1"/>
</dbReference>
<gene>
    <name evidence="8" type="ORF">EDB92DRAFT_666769</name>
</gene>
<evidence type="ECO:0000256" key="5">
    <source>
        <dbReference type="ARBA" id="ARBA00023136"/>
    </source>
</evidence>
<keyword evidence="3 6" id="KW-0812">Transmembrane</keyword>
<protein>
    <submittedName>
        <fullName evidence="8">MFS general substrate transporter</fullName>
    </submittedName>
</protein>
<feature type="transmembrane region" description="Helical" evidence="6">
    <location>
        <begin position="114"/>
        <end position="137"/>
    </location>
</feature>
<dbReference type="GO" id="GO:0022857">
    <property type="term" value="F:transmembrane transporter activity"/>
    <property type="evidence" value="ECO:0007669"/>
    <property type="project" value="InterPro"/>
</dbReference>
<sequence length="510" mass="56065">MPASLSSEKVHSSNKESSIDVVATIPGEENAPIHPIDPKVLRKATLKIDFYLIPIIGMFYLLSFLDRSNIGNARIAGLTTSLHMSTKQFSIALTITYVPYILMELPMNLLMKRLGANVTLPIMVILWGVVCTCQGAVHSYHGLLVCRFFLGALEGGLFPGITLLLSNFYKRHAMQLRFAMMFSVTSLAGAFSGLLAYGIRNLDGKHGIAGWQWIFIVEGVFTAAFGLATLFFVPASPQTIKFLSAEERETYCRDLADDWSGDADTDGTYQETFSWSEVASAFTDAPHVLMLFLPLFFDGTMIYGLANFTPTIVNALGHSPNFTQLLTVPPYACSFVFSIISAYFCDKYKNRGVMATVCALTSVAGYAMFLGSDNKNVNYGALYLQIIGSYAAAPCLSTWNANNVQPHYRRATAIAIGFIATNAGGIVSTWLFTDPPHFKKAARINLAFSFGMAATCVGILVYFKVRNAEKQREVQRLLQMHGDGTGVGGWDSSAERKRLGDRHPRFEFTS</sequence>
<dbReference type="InterPro" id="IPR011701">
    <property type="entry name" value="MFS"/>
</dbReference>
<feature type="transmembrane region" description="Helical" evidence="6">
    <location>
        <begin position="352"/>
        <end position="369"/>
    </location>
</feature>